<protein>
    <recommendedName>
        <fullName evidence="12">Probable peptidoglycan glycosyltransferase FtsW</fullName>
        <ecNumber evidence="14">2.4.99.28</ecNumber>
    </recommendedName>
    <alternativeName>
        <fullName evidence="13">Cell division protein FtsW</fullName>
    </alternativeName>
    <alternativeName>
        <fullName evidence="10">Cell wall polymerase</fullName>
    </alternativeName>
    <alternativeName>
        <fullName evidence="9">Peptidoglycan polymerase</fullName>
    </alternativeName>
</protein>
<keyword evidence="4 16" id="KW-0812">Transmembrane</keyword>
<dbReference type="PANTHER" id="PTHR30474">
    <property type="entry name" value="CELL CYCLE PROTEIN"/>
    <property type="match status" value="1"/>
</dbReference>
<dbReference type="GO" id="GO:0051301">
    <property type="term" value="P:cell division"/>
    <property type="evidence" value="ECO:0007669"/>
    <property type="project" value="InterPro"/>
</dbReference>
<dbReference type="GO" id="GO:0008360">
    <property type="term" value="P:regulation of cell shape"/>
    <property type="evidence" value="ECO:0007669"/>
    <property type="project" value="UniProtKB-KW"/>
</dbReference>
<dbReference type="EMBL" id="MGGB01000038">
    <property type="protein sequence ID" value="OGM18730.1"/>
    <property type="molecule type" value="Genomic_DNA"/>
</dbReference>
<dbReference type="PANTHER" id="PTHR30474:SF2">
    <property type="entry name" value="PEPTIDOGLYCAN GLYCOSYLTRANSFERASE FTSW-RELATED"/>
    <property type="match status" value="1"/>
</dbReference>
<proteinExistence type="inferred from homology"/>
<feature type="transmembrane region" description="Helical" evidence="16">
    <location>
        <begin position="285"/>
        <end position="305"/>
    </location>
</feature>
<keyword evidence="3" id="KW-0808">Transferase</keyword>
<keyword evidence="6" id="KW-0573">Peptidoglycan synthesis</keyword>
<feature type="transmembrane region" description="Helical" evidence="16">
    <location>
        <begin position="62"/>
        <end position="80"/>
    </location>
</feature>
<evidence type="ECO:0000256" key="6">
    <source>
        <dbReference type="ARBA" id="ARBA00022984"/>
    </source>
</evidence>
<comment type="similarity">
    <text evidence="11">Belongs to the SEDS family. FtsW subfamily.</text>
</comment>
<evidence type="ECO:0000256" key="5">
    <source>
        <dbReference type="ARBA" id="ARBA00022960"/>
    </source>
</evidence>
<dbReference type="InterPro" id="IPR001182">
    <property type="entry name" value="FtsW/RodA"/>
</dbReference>
<dbReference type="Pfam" id="PF01098">
    <property type="entry name" value="FTSW_RODA_SPOVE"/>
    <property type="match status" value="1"/>
</dbReference>
<comment type="catalytic activity">
    <reaction evidence="15">
        <text>[GlcNAc-(1-&gt;4)-Mur2Ac(oyl-L-Ala-gamma-D-Glu-L-Lys-D-Ala-D-Ala)](n)-di-trans,octa-cis-undecaprenyl diphosphate + beta-D-GlcNAc-(1-&gt;4)-Mur2Ac(oyl-L-Ala-gamma-D-Glu-L-Lys-D-Ala-D-Ala)-di-trans,octa-cis-undecaprenyl diphosphate = [GlcNAc-(1-&gt;4)-Mur2Ac(oyl-L-Ala-gamma-D-Glu-L-Lys-D-Ala-D-Ala)](n+1)-di-trans,octa-cis-undecaprenyl diphosphate + di-trans,octa-cis-undecaprenyl diphosphate + H(+)</text>
        <dbReference type="Rhea" id="RHEA:23708"/>
        <dbReference type="Rhea" id="RHEA-COMP:9602"/>
        <dbReference type="Rhea" id="RHEA-COMP:9603"/>
        <dbReference type="ChEBI" id="CHEBI:15378"/>
        <dbReference type="ChEBI" id="CHEBI:58405"/>
        <dbReference type="ChEBI" id="CHEBI:60033"/>
        <dbReference type="ChEBI" id="CHEBI:78435"/>
        <dbReference type="EC" id="2.4.99.28"/>
    </reaction>
</comment>
<comment type="caution">
    <text evidence="17">The sequence shown here is derived from an EMBL/GenBank/DDBJ whole genome shotgun (WGS) entry which is preliminary data.</text>
</comment>
<feature type="transmembrane region" description="Helical" evidence="16">
    <location>
        <begin position="165"/>
        <end position="187"/>
    </location>
</feature>
<dbReference type="GO" id="GO:0009252">
    <property type="term" value="P:peptidoglycan biosynthetic process"/>
    <property type="evidence" value="ECO:0007669"/>
    <property type="project" value="UniProtKB-KW"/>
</dbReference>
<reference evidence="17 18" key="1">
    <citation type="journal article" date="2016" name="Nat. Commun.">
        <title>Thousands of microbial genomes shed light on interconnected biogeochemical processes in an aquifer system.</title>
        <authorList>
            <person name="Anantharaman K."/>
            <person name="Brown C.T."/>
            <person name="Hug L.A."/>
            <person name="Sharon I."/>
            <person name="Castelle C.J."/>
            <person name="Probst A.J."/>
            <person name="Thomas B.C."/>
            <person name="Singh A."/>
            <person name="Wilkins M.J."/>
            <person name="Karaoz U."/>
            <person name="Brodie E.L."/>
            <person name="Williams K.H."/>
            <person name="Hubbard S.S."/>
            <person name="Banfield J.F."/>
        </authorList>
    </citation>
    <scope>NUCLEOTIDE SEQUENCE [LARGE SCALE GENOMIC DNA]</scope>
</reference>
<evidence type="ECO:0000256" key="12">
    <source>
        <dbReference type="ARBA" id="ARBA00041185"/>
    </source>
</evidence>
<keyword evidence="8 16" id="KW-0472">Membrane</keyword>
<evidence type="ECO:0000256" key="13">
    <source>
        <dbReference type="ARBA" id="ARBA00041418"/>
    </source>
</evidence>
<feature type="transmembrane region" description="Helical" evidence="16">
    <location>
        <begin position="86"/>
        <end position="107"/>
    </location>
</feature>
<evidence type="ECO:0000313" key="18">
    <source>
        <dbReference type="Proteomes" id="UP000178446"/>
    </source>
</evidence>
<accession>A0A1F7XUR5</accession>
<keyword evidence="7 16" id="KW-1133">Transmembrane helix</keyword>
<evidence type="ECO:0000256" key="2">
    <source>
        <dbReference type="ARBA" id="ARBA00022676"/>
    </source>
</evidence>
<evidence type="ECO:0000256" key="15">
    <source>
        <dbReference type="ARBA" id="ARBA00049902"/>
    </source>
</evidence>
<evidence type="ECO:0000256" key="14">
    <source>
        <dbReference type="ARBA" id="ARBA00044770"/>
    </source>
</evidence>
<evidence type="ECO:0000313" key="17">
    <source>
        <dbReference type="EMBL" id="OGM18730.1"/>
    </source>
</evidence>
<dbReference type="Proteomes" id="UP000178446">
    <property type="component" value="Unassembled WGS sequence"/>
</dbReference>
<feature type="transmembrane region" description="Helical" evidence="16">
    <location>
        <begin position="142"/>
        <end position="158"/>
    </location>
</feature>
<sequence>RRFETILILDLCLFIILSTITLRSVAPYIYPQYFIYILIAVFVFIVFRKIDFDIYKLFSAHFYVLSIILLILPLIIGQVTRGAIRWIPLGGLSIQPSEIVRAFLLLYFAKYFVEGRINIAHIAKLFLIFIIPVLLILIQPSLGVAVITVVGFFGVSLASQMEKKYLLITILIFILIMPMFWLILAPYQKQRVLTFLNPENDPLGSGYNSIQSMITVGSGGFFGRGLGEGVQTQLKFLPERHTDFIFASITEEMGYFGGLLLIFAYFIFFYLLIEIIKNAKDPVARAYSTGVFMVLFTEFFIHLGMNMGILPITGIPLPFVSAGGSSLIGTVMMIAIALNSKKVT</sequence>
<comment type="subcellular location">
    <subcellularLocation>
        <location evidence="1">Membrane</location>
        <topology evidence="1">Multi-pass membrane protein</topology>
    </subcellularLocation>
</comment>
<evidence type="ECO:0000256" key="8">
    <source>
        <dbReference type="ARBA" id="ARBA00023136"/>
    </source>
</evidence>
<feature type="transmembrane region" description="Helical" evidence="16">
    <location>
        <begin position="7"/>
        <end position="26"/>
    </location>
</feature>
<evidence type="ECO:0000256" key="1">
    <source>
        <dbReference type="ARBA" id="ARBA00004141"/>
    </source>
</evidence>
<keyword evidence="2" id="KW-0328">Glycosyltransferase</keyword>
<evidence type="ECO:0000256" key="11">
    <source>
        <dbReference type="ARBA" id="ARBA00038053"/>
    </source>
</evidence>
<feature type="transmembrane region" description="Helical" evidence="16">
    <location>
        <begin position="317"/>
        <end position="338"/>
    </location>
</feature>
<feature type="transmembrane region" description="Helical" evidence="16">
    <location>
        <begin position="32"/>
        <end position="50"/>
    </location>
</feature>
<evidence type="ECO:0000256" key="3">
    <source>
        <dbReference type="ARBA" id="ARBA00022679"/>
    </source>
</evidence>
<evidence type="ECO:0000256" key="4">
    <source>
        <dbReference type="ARBA" id="ARBA00022692"/>
    </source>
</evidence>
<feature type="transmembrane region" description="Helical" evidence="16">
    <location>
        <begin position="119"/>
        <end position="136"/>
    </location>
</feature>
<dbReference type="GO" id="GO:0015648">
    <property type="term" value="F:lipid-linked peptidoglycan transporter activity"/>
    <property type="evidence" value="ECO:0007669"/>
    <property type="project" value="TreeGrafter"/>
</dbReference>
<feature type="non-terminal residue" evidence="17">
    <location>
        <position position="1"/>
    </location>
</feature>
<evidence type="ECO:0000256" key="9">
    <source>
        <dbReference type="ARBA" id="ARBA00032370"/>
    </source>
</evidence>
<dbReference type="GO" id="GO:0032153">
    <property type="term" value="C:cell division site"/>
    <property type="evidence" value="ECO:0007669"/>
    <property type="project" value="TreeGrafter"/>
</dbReference>
<organism evidence="17 18">
    <name type="scientific">Candidatus Woesebacteria bacterium RIFCSPHIGHO2_01_FULL_37_10</name>
    <dbReference type="NCBI Taxonomy" id="1802489"/>
    <lineage>
        <taxon>Bacteria</taxon>
        <taxon>Candidatus Woeseibacteriota</taxon>
    </lineage>
</organism>
<gene>
    <name evidence="17" type="ORF">A2685_02990</name>
</gene>
<dbReference type="EC" id="2.4.99.28" evidence="14"/>
<dbReference type="GO" id="GO:0008955">
    <property type="term" value="F:peptidoglycan glycosyltransferase activity"/>
    <property type="evidence" value="ECO:0007669"/>
    <property type="project" value="UniProtKB-EC"/>
</dbReference>
<feature type="transmembrane region" description="Helical" evidence="16">
    <location>
        <begin position="253"/>
        <end position="273"/>
    </location>
</feature>
<name>A0A1F7XUR5_9BACT</name>
<evidence type="ECO:0000256" key="16">
    <source>
        <dbReference type="SAM" id="Phobius"/>
    </source>
</evidence>
<evidence type="ECO:0000256" key="7">
    <source>
        <dbReference type="ARBA" id="ARBA00022989"/>
    </source>
</evidence>
<evidence type="ECO:0000256" key="10">
    <source>
        <dbReference type="ARBA" id="ARBA00033270"/>
    </source>
</evidence>
<dbReference type="GO" id="GO:0005886">
    <property type="term" value="C:plasma membrane"/>
    <property type="evidence" value="ECO:0007669"/>
    <property type="project" value="TreeGrafter"/>
</dbReference>
<keyword evidence="5" id="KW-0133">Cell shape</keyword>
<dbReference type="AlphaFoldDB" id="A0A1F7XUR5"/>